<dbReference type="GO" id="GO:1990228">
    <property type="term" value="C:sulfurtransferase complex"/>
    <property type="evidence" value="ECO:0007669"/>
    <property type="project" value="TreeGrafter"/>
</dbReference>
<evidence type="ECO:0000313" key="2">
    <source>
        <dbReference type="Proteomes" id="UP000509568"/>
    </source>
</evidence>
<dbReference type="PANTHER" id="PTHR37526">
    <property type="entry name" value="PROTEIN TUSB"/>
    <property type="match status" value="1"/>
</dbReference>
<keyword evidence="1" id="KW-0808">Transferase</keyword>
<proteinExistence type="predicted"/>
<name>A0A7D5D5W5_9PSED</name>
<reference evidence="1 2" key="1">
    <citation type="submission" date="2020-06" db="EMBL/GenBank/DDBJ databases">
        <title>Pseudomonas eucalypticola sp. nov., an endophyte of Eucalyptus dunnii leaves with biocontrol ability of eucalyptus leaf blight.</title>
        <authorList>
            <person name="Liu Y."/>
            <person name="Song Z."/>
            <person name="Zeng H."/>
            <person name="Lu M."/>
            <person name="Wang X."/>
            <person name="Lian X."/>
            <person name="Zhang Q."/>
        </authorList>
    </citation>
    <scope>NUCLEOTIDE SEQUENCE [LARGE SCALE GENOMIC DNA]</scope>
    <source>
        <strain evidence="1 2">NP-1</strain>
    </source>
</reference>
<organism evidence="1 2">
    <name type="scientific">Pseudomonas eucalypticola</name>
    <dbReference type="NCBI Taxonomy" id="2599595"/>
    <lineage>
        <taxon>Bacteria</taxon>
        <taxon>Pseudomonadati</taxon>
        <taxon>Pseudomonadota</taxon>
        <taxon>Gammaproteobacteria</taxon>
        <taxon>Pseudomonadales</taxon>
        <taxon>Pseudomonadaceae</taxon>
        <taxon>Pseudomonas</taxon>
    </lineage>
</organism>
<protein>
    <submittedName>
        <fullName evidence="1">Sulfurtransferase complex subunit TusB</fullName>
    </submittedName>
</protein>
<dbReference type="SUPFAM" id="SSF75169">
    <property type="entry name" value="DsrEFH-like"/>
    <property type="match status" value="1"/>
</dbReference>
<dbReference type="GO" id="GO:0002143">
    <property type="term" value="P:tRNA wobble position uridine thiolation"/>
    <property type="evidence" value="ECO:0007669"/>
    <property type="project" value="InterPro"/>
</dbReference>
<dbReference type="Proteomes" id="UP000509568">
    <property type="component" value="Chromosome"/>
</dbReference>
<dbReference type="KEGG" id="pez:HWQ56_09690"/>
<dbReference type="NCBIfam" id="TIGR03011">
    <property type="entry name" value="sulf_tusB_dsrH"/>
    <property type="match status" value="1"/>
</dbReference>
<dbReference type="AlphaFoldDB" id="A0A7D5D5W5"/>
<dbReference type="EMBL" id="CP056030">
    <property type="protein sequence ID" value="QKZ04039.1"/>
    <property type="molecule type" value="Genomic_DNA"/>
</dbReference>
<dbReference type="GO" id="GO:0016740">
    <property type="term" value="F:transferase activity"/>
    <property type="evidence" value="ECO:0007669"/>
    <property type="project" value="UniProtKB-KW"/>
</dbReference>
<dbReference type="PANTHER" id="PTHR37526:SF1">
    <property type="entry name" value="PROTEIN TUSB"/>
    <property type="match status" value="1"/>
</dbReference>
<dbReference type="InterPro" id="IPR027396">
    <property type="entry name" value="DsrEFH-like"/>
</dbReference>
<dbReference type="Pfam" id="PF04077">
    <property type="entry name" value="DsrH"/>
    <property type="match status" value="1"/>
</dbReference>
<dbReference type="RefSeq" id="WP_158156932.1">
    <property type="nucleotide sequence ID" value="NZ_CP056030.1"/>
</dbReference>
<dbReference type="InterPro" id="IPR007215">
    <property type="entry name" value="Sulphur_relay_TusB/DsrH"/>
</dbReference>
<sequence>MATLHVLSHSPFSDQRLASCLRVLGARDGVLLTGDAVYALLNDDLAHLAGRLYALEEDVKARALTTTAQVVDYPGFVQLSIDYDKVNTWL</sequence>
<accession>A0A7D5D5W5</accession>
<keyword evidence="2" id="KW-1185">Reference proteome</keyword>
<dbReference type="Gene3D" id="3.40.1260.10">
    <property type="entry name" value="DsrEFH-like"/>
    <property type="match status" value="1"/>
</dbReference>
<gene>
    <name evidence="1" type="primary">dsrH</name>
    <name evidence="1" type="ORF">HWQ56_09690</name>
</gene>
<evidence type="ECO:0000313" key="1">
    <source>
        <dbReference type="EMBL" id="QKZ04039.1"/>
    </source>
</evidence>